<dbReference type="EC" id="2.7.1.21" evidence="2 8"/>
<evidence type="ECO:0000256" key="5">
    <source>
        <dbReference type="ARBA" id="ARBA00022741"/>
    </source>
</evidence>
<evidence type="ECO:0000256" key="6">
    <source>
        <dbReference type="ARBA" id="ARBA00022777"/>
    </source>
</evidence>
<keyword evidence="7 8" id="KW-0067">ATP-binding</keyword>
<feature type="binding site" evidence="8">
    <location>
        <position position="143"/>
    </location>
    <ligand>
        <name>Zn(2+)</name>
        <dbReference type="ChEBI" id="CHEBI:29105"/>
    </ligand>
</feature>
<keyword evidence="8" id="KW-0862">Zinc</keyword>
<feature type="binding site" evidence="8">
    <location>
        <begin position="10"/>
        <end position="17"/>
    </location>
    <ligand>
        <name>ATP</name>
        <dbReference type="ChEBI" id="CHEBI:30616"/>
    </ligand>
</feature>
<dbReference type="HAMAP" id="MF_00124">
    <property type="entry name" value="Thymidine_kinase"/>
    <property type="match status" value="1"/>
</dbReference>
<evidence type="ECO:0000256" key="4">
    <source>
        <dbReference type="ARBA" id="ARBA00022679"/>
    </source>
</evidence>
<dbReference type="RefSeq" id="WP_249332307.1">
    <property type="nucleotide sequence ID" value="NZ_JACRSY010000008.1"/>
</dbReference>
<dbReference type="PIRSF" id="PIRSF035805">
    <property type="entry name" value="TK_cell"/>
    <property type="match status" value="1"/>
</dbReference>
<comment type="caution">
    <text evidence="13">The sequence shown here is derived from an EMBL/GenBank/DDBJ whole genome shotgun (WGS) entry which is preliminary data.</text>
</comment>
<feature type="binding site" evidence="8">
    <location>
        <position position="176"/>
    </location>
    <ligand>
        <name>Zn(2+)</name>
        <dbReference type="ChEBI" id="CHEBI:29105"/>
    </ligand>
</feature>
<evidence type="ECO:0000256" key="2">
    <source>
        <dbReference type="ARBA" id="ARBA00012118"/>
    </source>
</evidence>
<keyword evidence="8" id="KW-0963">Cytoplasm</keyword>
<comment type="catalytic activity">
    <reaction evidence="8 11">
        <text>thymidine + ATP = dTMP + ADP + H(+)</text>
        <dbReference type="Rhea" id="RHEA:19129"/>
        <dbReference type="ChEBI" id="CHEBI:15378"/>
        <dbReference type="ChEBI" id="CHEBI:17748"/>
        <dbReference type="ChEBI" id="CHEBI:30616"/>
        <dbReference type="ChEBI" id="CHEBI:63528"/>
        <dbReference type="ChEBI" id="CHEBI:456216"/>
        <dbReference type="EC" id="2.7.1.21"/>
    </reaction>
</comment>
<dbReference type="GO" id="GO:0046104">
    <property type="term" value="P:thymidine metabolic process"/>
    <property type="evidence" value="ECO:0007669"/>
    <property type="project" value="TreeGrafter"/>
</dbReference>
<dbReference type="Pfam" id="PF00265">
    <property type="entry name" value="TK"/>
    <property type="match status" value="1"/>
</dbReference>
<dbReference type="EMBL" id="JACRSY010000008">
    <property type="protein sequence ID" value="MBC8579153.1"/>
    <property type="molecule type" value="Genomic_DNA"/>
</dbReference>
<dbReference type="Gene3D" id="3.40.50.300">
    <property type="entry name" value="P-loop containing nucleotide triphosphate hydrolases"/>
    <property type="match status" value="1"/>
</dbReference>
<dbReference type="PANTHER" id="PTHR11441">
    <property type="entry name" value="THYMIDINE KINASE"/>
    <property type="match status" value="1"/>
</dbReference>
<keyword evidence="3 8" id="KW-0237">DNA synthesis</keyword>
<dbReference type="InterPro" id="IPR001267">
    <property type="entry name" value="Thymidine_kinase"/>
</dbReference>
<evidence type="ECO:0000256" key="1">
    <source>
        <dbReference type="ARBA" id="ARBA00007587"/>
    </source>
</evidence>
<feature type="binding site" evidence="8">
    <location>
        <position position="140"/>
    </location>
    <ligand>
        <name>Zn(2+)</name>
        <dbReference type="ChEBI" id="CHEBI:29105"/>
    </ligand>
</feature>
<dbReference type="AlphaFoldDB" id="A0A926EJE1"/>
<keyword evidence="6 8" id="KW-0418">Kinase</keyword>
<dbReference type="SUPFAM" id="SSF57716">
    <property type="entry name" value="Glucocorticoid receptor-like (DNA-binding domain)"/>
    <property type="match status" value="1"/>
</dbReference>
<keyword evidence="8" id="KW-0479">Metal-binding</keyword>
<comment type="subunit">
    <text evidence="8">Homotetramer.</text>
</comment>
<evidence type="ECO:0000256" key="3">
    <source>
        <dbReference type="ARBA" id="ARBA00022634"/>
    </source>
</evidence>
<organism evidence="13 14">
    <name type="scientific">Zhenhengia yiwuensis</name>
    <dbReference type="NCBI Taxonomy" id="2763666"/>
    <lineage>
        <taxon>Bacteria</taxon>
        <taxon>Bacillati</taxon>
        <taxon>Bacillota</taxon>
        <taxon>Clostridia</taxon>
        <taxon>Lachnospirales</taxon>
        <taxon>Lachnospiraceae</taxon>
        <taxon>Zhenhengia</taxon>
    </lineage>
</organism>
<evidence type="ECO:0000313" key="14">
    <source>
        <dbReference type="Proteomes" id="UP000655830"/>
    </source>
</evidence>
<evidence type="ECO:0000256" key="8">
    <source>
        <dbReference type="HAMAP-Rule" id="MF_00124"/>
    </source>
</evidence>
<proteinExistence type="inferred from homology"/>
<dbReference type="NCBIfam" id="NF003296">
    <property type="entry name" value="PRK04296.1-1"/>
    <property type="match status" value="1"/>
</dbReference>
<reference evidence="13" key="1">
    <citation type="submission" date="2020-08" db="EMBL/GenBank/DDBJ databases">
        <title>Genome public.</title>
        <authorList>
            <person name="Liu C."/>
            <person name="Sun Q."/>
        </authorList>
    </citation>
    <scope>NUCLEOTIDE SEQUENCE</scope>
    <source>
        <strain evidence="13">NSJ-12</strain>
    </source>
</reference>
<keyword evidence="14" id="KW-1185">Reference proteome</keyword>
<feature type="binding site" evidence="10">
    <location>
        <begin position="161"/>
        <end position="164"/>
    </location>
    <ligand>
        <name>substrate</name>
    </ligand>
</feature>
<dbReference type="GO" id="GO:0008270">
    <property type="term" value="F:zinc ion binding"/>
    <property type="evidence" value="ECO:0007669"/>
    <property type="project" value="UniProtKB-UniRule"/>
</dbReference>
<name>A0A926EJE1_9FIRM</name>
<evidence type="ECO:0000313" key="13">
    <source>
        <dbReference type="EMBL" id="MBC8579153.1"/>
    </source>
</evidence>
<evidence type="ECO:0000256" key="7">
    <source>
        <dbReference type="ARBA" id="ARBA00022840"/>
    </source>
</evidence>
<dbReference type="SUPFAM" id="SSF52540">
    <property type="entry name" value="P-loop containing nucleoside triphosphate hydrolases"/>
    <property type="match status" value="1"/>
</dbReference>
<dbReference type="InterPro" id="IPR027417">
    <property type="entry name" value="P-loop_NTPase"/>
</dbReference>
<dbReference type="GO" id="GO:0071897">
    <property type="term" value="P:DNA biosynthetic process"/>
    <property type="evidence" value="ECO:0007669"/>
    <property type="project" value="UniProtKB-KW"/>
</dbReference>
<feature type="active site" description="Proton acceptor" evidence="8 9">
    <location>
        <position position="84"/>
    </location>
</feature>
<feature type="binding site" evidence="10">
    <location>
        <position position="169"/>
    </location>
    <ligand>
        <name>substrate</name>
    </ligand>
</feature>
<keyword evidence="4 8" id="KW-0808">Transferase</keyword>
<dbReference type="GO" id="GO:0005829">
    <property type="term" value="C:cytosol"/>
    <property type="evidence" value="ECO:0007669"/>
    <property type="project" value="TreeGrafter"/>
</dbReference>
<evidence type="ECO:0000256" key="10">
    <source>
        <dbReference type="PIRSR" id="PIRSR035805-2"/>
    </source>
</evidence>
<keyword evidence="5 8" id="KW-0547">Nucleotide-binding</keyword>
<dbReference type="InterPro" id="IPR020633">
    <property type="entry name" value="Thymidine_kinase_CS"/>
</dbReference>
<sequence length="182" mass="20808">MINKLIINTGSMFSGKSTELQRQGERHLLAGHKVVFLKPDLDNRYGVNEIVNHKGVRVTAQSIPVDDDIRTYISDDIQIVLIDEVQFFDGRIFNDIWDLIERGKTVYCSGLDMDFRGQPFEVIANLMCLADEVNKFHAVCSHCGADAVYSAKLESDSTQRVELGEKDKYKPLCRNCYYEFME</sequence>
<feature type="binding site" evidence="8">
    <location>
        <position position="173"/>
    </location>
    <ligand>
        <name>Zn(2+)</name>
        <dbReference type="ChEBI" id="CHEBI:29105"/>
    </ligand>
</feature>
<comment type="subcellular location">
    <subcellularLocation>
        <location evidence="8">Cytoplasm</location>
    </subcellularLocation>
</comment>
<dbReference type="Gene3D" id="3.30.60.20">
    <property type="match status" value="1"/>
</dbReference>
<dbReference type="PROSITE" id="PS00603">
    <property type="entry name" value="TK_CELLULAR_TYPE"/>
    <property type="match status" value="1"/>
</dbReference>
<gene>
    <name evidence="8" type="primary">tdk</name>
    <name evidence="13" type="ORF">H8718_06330</name>
</gene>
<evidence type="ECO:0000256" key="12">
    <source>
        <dbReference type="RuleBase" id="RU004165"/>
    </source>
</evidence>
<dbReference type="GO" id="GO:0005524">
    <property type="term" value="F:ATP binding"/>
    <property type="evidence" value="ECO:0007669"/>
    <property type="project" value="UniProtKB-UniRule"/>
</dbReference>
<accession>A0A926EJE1</accession>
<protein>
    <recommendedName>
        <fullName evidence="2 8">Thymidine kinase</fullName>
        <ecNumber evidence="2 8">2.7.1.21</ecNumber>
    </recommendedName>
</protein>
<dbReference type="Proteomes" id="UP000655830">
    <property type="component" value="Unassembled WGS sequence"/>
</dbReference>
<dbReference type="GO" id="GO:0004797">
    <property type="term" value="F:thymidine kinase activity"/>
    <property type="evidence" value="ECO:0007669"/>
    <property type="project" value="UniProtKB-UniRule"/>
</dbReference>
<evidence type="ECO:0000256" key="9">
    <source>
        <dbReference type="PIRSR" id="PIRSR035805-1"/>
    </source>
</evidence>
<feature type="binding site" evidence="8">
    <location>
        <begin position="83"/>
        <end position="86"/>
    </location>
    <ligand>
        <name>ATP</name>
        <dbReference type="ChEBI" id="CHEBI:30616"/>
    </ligand>
</feature>
<evidence type="ECO:0000256" key="11">
    <source>
        <dbReference type="RuleBase" id="RU000544"/>
    </source>
</evidence>
<dbReference type="PANTHER" id="PTHR11441:SF0">
    <property type="entry name" value="THYMIDINE KINASE, CYTOSOLIC"/>
    <property type="match status" value="1"/>
</dbReference>
<comment type="similarity">
    <text evidence="1 8 12">Belongs to the thymidine kinase family.</text>
</comment>